<dbReference type="RefSeq" id="WP_095343562.1">
    <property type="nucleotide sequence ID" value="NZ_CAUVKF010000019.1"/>
</dbReference>
<dbReference type="InterPro" id="IPR018891">
    <property type="entry name" value="AIPR_C"/>
</dbReference>
<sequence length="513" mass="57982">MAGIDTGCSNATAIIKIENPNLRVLNNIQRITGFIKVRGLIDIITNLDLDANPRNAKKSPVTKEIIETIRETPELYPFKSKGILIGASECVELERNRYSLSFQNLKLEGILDGGHNTLAIALYLLDESILLSDNPKFIAEKQKELNRVKTWDEMKKFWEKMSRPVSNLKQKESNALDALVPVELLVPDGNSEENIHDFLTSILLICAARNNNVQLKDETLANQDGVFDSLKEILERQMPDVYDKVSWKTNQLGDIDIRFLISLVWIPLGVALKYLNDKGTLTSIKPLPGTTAYSSKSEAVKRYRELIKAKDTSAKDISEKVTGGDKNTWVVRNSYIKSALEMVPTVLKVYDYVYENFQDAYNKNDGKFGRIEAVKNESKQRRNFITPFSRKNIEGPEKMVPPAGYMMPVVYGLRELVKVDEESETLSWAVDPMKFFGEISNLTKIVGSFMGNMRDVGFDPQRVGKGDSPYSQVANTVKAMRLELEQQQNGRKAEEEIARLKKLLEERGVDTSE</sequence>
<evidence type="ECO:0000313" key="2">
    <source>
        <dbReference type="EMBL" id="PAK85516.1"/>
    </source>
</evidence>
<accession>A0AAE5KNH1</accession>
<evidence type="ECO:0000313" key="3">
    <source>
        <dbReference type="Proteomes" id="UP000216195"/>
    </source>
</evidence>
<name>A0AAE5KNH1_9MICC</name>
<evidence type="ECO:0000259" key="1">
    <source>
        <dbReference type="Pfam" id="PF10592"/>
    </source>
</evidence>
<feature type="domain" description="Abortive phage infection protein C-terminal" evidence="1">
    <location>
        <begin position="49"/>
        <end position="121"/>
    </location>
</feature>
<dbReference type="AlphaFoldDB" id="A0AAE5KNH1"/>
<comment type="caution">
    <text evidence="2">The sequence shown here is derived from an EMBL/GenBank/DDBJ whole genome shotgun (WGS) entry which is preliminary data.</text>
</comment>
<organism evidence="2 3">
    <name type="scientific">Rothia dentocariosa</name>
    <dbReference type="NCBI Taxonomy" id="2047"/>
    <lineage>
        <taxon>Bacteria</taxon>
        <taxon>Bacillati</taxon>
        <taxon>Actinomycetota</taxon>
        <taxon>Actinomycetes</taxon>
        <taxon>Micrococcales</taxon>
        <taxon>Micrococcaceae</taxon>
        <taxon>Rothia</taxon>
    </lineage>
</organism>
<proteinExistence type="predicted"/>
<dbReference type="EMBL" id="NCWU01000006">
    <property type="protein sequence ID" value="PAK85516.1"/>
    <property type="molecule type" value="Genomic_DNA"/>
</dbReference>
<reference evidence="2 3" key="1">
    <citation type="submission" date="2017-04" db="EMBL/GenBank/DDBJ databases">
        <title>Kefir bacterial isolates.</title>
        <authorList>
            <person name="Kim Y."/>
            <person name="Blasche S."/>
            <person name="Patil K.R."/>
        </authorList>
    </citation>
    <scope>NUCLEOTIDE SEQUENCE [LARGE SCALE GENOMIC DNA]</scope>
    <source>
        <strain evidence="2 3">OG2-1</strain>
    </source>
</reference>
<dbReference type="Proteomes" id="UP000216195">
    <property type="component" value="Unassembled WGS sequence"/>
</dbReference>
<protein>
    <recommendedName>
        <fullName evidence="1">Abortive phage infection protein C-terminal domain-containing protein</fullName>
    </recommendedName>
</protein>
<gene>
    <name evidence="2" type="ORF">B8W87_06360</name>
</gene>
<dbReference type="Pfam" id="PF10592">
    <property type="entry name" value="AIPR"/>
    <property type="match status" value="1"/>
</dbReference>